<comment type="caution">
    <text evidence="1">The sequence shown here is derived from an EMBL/GenBank/DDBJ whole genome shotgun (WGS) entry which is preliminary data.</text>
</comment>
<name>A0A2N0WA12_9GAMM</name>
<organism evidence="1 2">
    <name type="scientific">Acinetobacter proteolyticus</name>
    <dbReference type="NCBI Taxonomy" id="1776741"/>
    <lineage>
        <taxon>Bacteria</taxon>
        <taxon>Pseudomonadati</taxon>
        <taxon>Pseudomonadota</taxon>
        <taxon>Gammaproteobacteria</taxon>
        <taxon>Moraxellales</taxon>
        <taxon>Moraxellaceae</taxon>
        <taxon>Acinetobacter</taxon>
    </lineage>
</organism>
<evidence type="ECO:0000313" key="1">
    <source>
        <dbReference type="EMBL" id="PKF31294.1"/>
    </source>
</evidence>
<protein>
    <submittedName>
        <fullName evidence="1">Zinc ABC transporter substrate-binding protein</fullName>
    </submittedName>
</protein>
<dbReference type="RefSeq" id="WP_101237601.1">
    <property type="nucleotide sequence ID" value="NZ_PISJ01000025.1"/>
</dbReference>
<sequence length="134" mass="15093">MDKRELIAQLIALDLPKDEYVVVGGGVLTAHHIRDTADIDLVVSPDLFCHLQVTWNQKIRPNGKIGLYQSCFEAYLDVNCGDSQESFQTLLASSELIAGIHFMHLSTLAEFKRNYGRNKDLSDLNLIAEFQNNK</sequence>
<accession>A0A2N0WA12</accession>
<gene>
    <name evidence="1" type="ORF">CW311_19725</name>
</gene>
<dbReference type="AlphaFoldDB" id="A0A2N0WA12"/>
<dbReference type="Proteomes" id="UP000233553">
    <property type="component" value="Unassembled WGS sequence"/>
</dbReference>
<evidence type="ECO:0000313" key="2">
    <source>
        <dbReference type="Proteomes" id="UP000233553"/>
    </source>
</evidence>
<reference evidence="1 2" key="1">
    <citation type="submission" date="2017-12" db="EMBL/GenBank/DDBJ databases">
        <title>Draft Genome sequences of multiple microbial strains isolated from spacecraft associated surfaces.</title>
        <authorList>
            <person name="Seuylemezian A."/>
            <person name="Vaishampayan P."/>
            <person name="Venkateswaran K."/>
        </authorList>
    </citation>
    <scope>NUCLEOTIDE SEQUENCE [LARGE SCALE GENOMIC DNA]</scope>
    <source>
        <strain evidence="1 2">2P01AA</strain>
    </source>
</reference>
<dbReference type="EMBL" id="PISJ01000025">
    <property type="protein sequence ID" value="PKF31294.1"/>
    <property type="molecule type" value="Genomic_DNA"/>
</dbReference>
<proteinExistence type="predicted"/>